<feature type="domain" description="FAD-binding PCMH-type" evidence="5">
    <location>
        <begin position="12"/>
        <end position="181"/>
    </location>
</feature>
<dbReference type="Proteomes" id="UP001612915">
    <property type="component" value="Unassembled WGS sequence"/>
</dbReference>
<dbReference type="PIRSF" id="PIRSF000136">
    <property type="entry name" value="LGO_GLO"/>
    <property type="match status" value="1"/>
</dbReference>
<evidence type="ECO:0000256" key="1">
    <source>
        <dbReference type="ARBA" id="ARBA00005147"/>
    </source>
</evidence>
<evidence type="ECO:0000259" key="5">
    <source>
        <dbReference type="PROSITE" id="PS51387"/>
    </source>
</evidence>
<dbReference type="Pfam" id="PF01565">
    <property type="entry name" value="FAD_binding_4"/>
    <property type="match status" value="1"/>
</dbReference>
<evidence type="ECO:0000313" key="6">
    <source>
        <dbReference type="EMBL" id="MFI7586301.1"/>
    </source>
</evidence>
<dbReference type="PANTHER" id="PTHR43762">
    <property type="entry name" value="L-GULONOLACTONE OXIDASE"/>
    <property type="match status" value="1"/>
</dbReference>
<comment type="pathway">
    <text evidence="1">Cofactor biosynthesis; L-ascorbate biosynthesis.</text>
</comment>
<keyword evidence="3" id="KW-0060">Ascorbate biosynthesis</keyword>
<dbReference type="InterPro" id="IPR006093">
    <property type="entry name" value="Oxy_OxRdtase_FAD_BS"/>
</dbReference>
<keyword evidence="4" id="KW-0560">Oxidoreductase</keyword>
<dbReference type="InterPro" id="IPR016169">
    <property type="entry name" value="FAD-bd_PCMH_sub2"/>
</dbReference>
<reference evidence="6 7" key="1">
    <citation type="submission" date="2024-10" db="EMBL/GenBank/DDBJ databases">
        <title>The Natural Products Discovery Center: Release of the First 8490 Sequenced Strains for Exploring Actinobacteria Biosynthetic Diversity.</title>
        <authorList>
            <person name="Kalkreuter E."/>
            <person name="Kautsar S.A."/>
            <person name="Yang D."/>
            <person name="Bader C.D."/>
            <person name="Teijaro C.N."/>
            <person name="Fluegel L."/>
            <person name="Davis C.M."/>
            <person name="Simpson J.R."/>
            <person name="Lauterbach L."/>
            <person name="Steele A.D."/>
            <person name="Gui C."/>
            <person name="Meng S."/>
            <person name="Li G."/>
            <person name="Viehrig K."/>
            <person name="Ye F."/>
            <person name="Su P."/>
            <person name="Kiefer A.F."/>
            <person name="Nichols A."/>
            <person name="Cepeda A.J."/>
            <person name="Yan W."/>
            <person name="Fan B."/>
            <person name="Jiang Y."/>
            <person name="Adhikari A."/>
            <person name="Zheng C.-J."/>
            <person name="Schuster L."/>
            <person name="Cowan T.M."/>
            <person name="Smanski M.J."/>
            <person name="Chevrette M.G."/>
            <person name="De Carvalho L.P.S."/>
            <person name="Shen B."/>
        </authorList>
    </citation>
    <scope>NUCLEOTIDE SEQUENCE [LARGE SCALE GENOMIC DNA]</scope>
    <source>
        <strain evidence="6 7">NPDC049639</strain>
    </source>
</reference>
<gene>
    <name evidence="6" type="ORF">ACIB24_04435</name>
</gene>
<evidence type="ECO:0000313" key="7">
    <source>
        <dbReference type="Proteomes" id="UP001612915"/>
    </source>
</evidence>
<accession>A0ABW8AIW0</accession>
<protein>
    <submittedName>
        <fullName evidence="6">D-arabinono-1,4-lactone oxidase</fullName>
    </submittedName>
</protein>
<name>A0ABW8AIW0_9ACTN</name>
<dbReference type="NCBIfam" id="TIGR01679">
    <property type="entry name" value="bact_FAD_ox"/>
    <property type="match status" value="1"/>
</dbReference>
<dbReference type="Gene3D" id="3.30.43.10">
    <property type="entry name" value="Uridine Diphospho-n-acetylenolpyruvylglucosamine Reductase, domain 2"/>
    <property type="match status" value="1"/>
</dbReference>
<sequence>MADQWRNWTRLESVRPARVAVPGSVSELAAVVKAAARDGLKVRAVGSGHSFNDIAVAPDVQLDLRGLRGVLAADSATGLVTVAGGTPLYELSPALWDLGLAMPNLGDIDRQTISGALSTGTHGTGTTVAGSLSAQVRGLELVLADGAVVQCGPGEPLFEAARVGLGAFGVITAVTLQCVPAFHLRSAERPMPLAEAVERLLASGDAEPGHPEFFLFPHTDTVLWKYSDVVEAGTPPGPQPRFKAFVDDEVMANGLLGAVMATTALVPRLIRPVNRVLPTFYTNREYVDRSYHVFAHRRRVRFREGEYAVPLEAMPSVLADLQAWLAKPGNQVGFPMEVRVGPPEEAWLGTAHGRRTAWVAVQTHWRQPHTRYFAEAQRIVRAHEGRPHWGKLHDFTRADLSQLYPRFDDVLAVRDSVDPGRLFANAYVERVFGA</sequence>
<dbReference type="InterPro" id="IPR016167">
    <property type="entry name" value="FAD-bd_PCMH_sub1"/>
</dbReference>
<evidence type="ECO:0000256" key="2">
    <source>
        <dbReference type="ARBA" id="ARBA00005466"/>
    </source>
</evidence>
<dbReference type="PROSITE" id="PS51387">
    <property type="entry name" value="FAD_PCMH"/>
    <property type="match status" value="1"/>
</dbReference>
<evidence type="ECO:0000256" key="4">
    <source>
        <dbReference type="ARBA" id="ARBA00023002"/>
    </source>
</evidence>
<dbReference type="InterPro" id="IPR016166">
    <property type="entry name" value="FAD-bd_PCMH"/>
</dbReference>
<dbReference type="Pfam" id="PF04030">
    <property type="entry name" value="ALO"/>
    <property type="match status" value="1"/>
</dbReference>
<dbReference type="InterPro" id="IPR006094">
    <property type="entry name" value="Oxid_FAD_bind_N"/>
</dbReference>
<dbReference type="SUPFAM" id="SSF56176">
    <property type="entry name" value="FAD-binding/transporter-associated domain-like"/>
    <property type="match status" value="1"/>
</dbReference>
<comment type="caution">
    <text evidence="6">The sequence shown here is derived from an EMBL/GenBank/DDBJ whole genome shotgun (WGS) entry which is preliminary data.</text>
</comment>
<dbReference type="Gene3D" id="3.30.465.10">
    <property type="match status" value="1"/>
</dbReference>
<dbReference type="InterPro" id="IPR010031">
    <property type="entry name" value="FAD_lactone_oxidase-like"/>
</dbReference>
<keyword evidence="7" id="KW-1185">Reference proteome</keyword>
<proteinExistence type="inferred from homology"/>
<evidence type="ECO:0000256" key="3">
    <source>
        <dbReference type="ARBA" id="ARBA00022644"/>
    </source>
</evidence>
<dbReference type="InterPro" id="IPR007173">
    <property type="entry name" value="ALO_C"/>
</dbReference>
<dbReference type="PANTHER" id="PTHR43762:SF1">
    <property type="entry name" value="D-ARABINONO-1,4-LACTONE OXIDASE"/>
    <property type="match status" value="1"/>
</dbReference>
<dbReference type="Gene3D" id="1.10.45.10">
    <property type="entry name" value="Vanillyl-alcohol Oxidase, Chain A, domain 4"/>
    <property type="match status" value="1"/>
</dbReference>
<dbReference type="InterPro" id="IPR016171">
    <property type="entry name" value="Vanillyl_alc_oxidase_C-sub2"/>
</dbReference>
<organism evidence="6 7">
    <name type="scientific">Spongisporangium articulatum</name>
    <dbReference type="NCBI Taxonomy" id="3362603"/>
    <lineage>
        <taxon>Bacteria</taxon>
        <taxon>Bacillati</taxon>
        <taxon>Actinomycetota</taxon>
        <taxon>Actinomycetes</taxon>
        <taxon>Kineosporiales</taxon>
        <taxon>Kineosporiaceae</taxon>
        <taxon>Spongisporangium</taxon>
    </lineage>
</organism>
<dbReference type="InterPro" id="IPR036318">
    <property type="entry name" value="FAD-bd_PCMH-like_sf"/>
</dbReference>
<comment type="similarity">
    <text evidence="2">Belongs to the oxygen-dependent FAD-linked oxidoreductase family.</text>
</comment>
<dbReference type="EMBL" id="JBITLV010000001">
    <property type="protein sequence ID" value="MFI7586301.1"/>
    <property type="molecule type" value="Genomic_DNA"/>
</dbReference>
<dbReference type="Gene3D" id="3.30.70.2520">
    <property type="match status" value="1"/>
</dbReference>
<dbReference type="RefSeq" id="WP_398275706.1">
    <property type="nucleotide sequence ID" value="NZ_JBITLV010000001.1"/>
</dbReference>
<dbReference type="PROSITE" id="PS00862">
    <property type="entry name" value="OX2_COVAL_FAD"/>
    <property type="match status" value="1"/>
</dbReference>